<dbReference type="Proteomes" id="UP000828390">
    <property type="component" value="Unassembled WGS sequence"/>
</dbReference>
<evidence type="ECO:0000313" key="3">
    <source>
        <dbReference type="Proteomes" id="UP000828390"/>
    </source>
</evidence>
<protein>
    <recommendedName>
        <fullName evidence="4">Ciliary associated calcium binding coiled-coil 1</fullName>
    </recommendedName>
</protein>
<reference evidence="2" key="2">
    <citation type="submission" date="2020-11" db="EMBL/GenBank/DDBJ databases">
        <authorList>
            <person name="McCartney M.A."/>
            <person name="Auch B."/>
            <person name="Kono T."/>
            <person name="Mallez S."/>
            <person name="Becker A."/>
            <person name="Gohl D.M."/>
            <person name="Silverstein K.A.T."/>
            <person name="Koren S."/>
            <person name="Bechman K.B."/>
            <person name="Herman A."/>
            <person name="Abrahante J.E."/>
            <person name="Garbe J."/>
        </authorList>
    </citation>
    <scope>NUCLEOTIDE SEQUENCE</scope>
    <source>
        <strain evidence="2">Duluth1</strain>
        <tissue evidence="2">Whole animal</tissue>
    </source>
</reference>
<organism evidence="2 3">
    <name type="scientific">Dreissena polymorpha</name>
    <name type="common">Zebra mussel</name>
    <name type="synonym">Mytilus polymorpha</name>
    <dbReference type="NCBI Taxonomy" id="45954"/>
    <lineage>
        <taxon>Eukaryota</taxon>
        <taxon>Metazoa</taxon>
        <taxon>Spiralia</taxon>
        <taxon>Lophotrochozoa</taxon>
        <taxon>Mollusca</taxon>
        <taxon>Bivalvia</taxon>
        <taxon>Autobranchia</taxon>
        <taxon>Heteroconchia</taxon>
        <taxon>Euheterodonta</taxon>
        <taxon>Imparidentia</taxon>
        <taxon>Neoheterodontei</taxon>
        <taxon>Myida</taxon>
        <taxon>Dreissenoidea</taxon>
        <taxon>Dreissenidae</taxon>
        <taxon>Dreissena</taxon>
    </lineage>
</organism>
<proteinExistence type="predicted"/>
<name>A0A9D4ENH3_DREPO</name>
<evidence type="ECO:0008006" key="4">
    <source>
        <dbReference type="Google" id="ProtNLM"/>
    </source>
</evidence>
<feature type="region of interest" description="Disordered" evidence="1">
    <location>
        <begin position="203"/>
        <end position="225"/>
    </location>
</feature>
<gene>
    <name evidence="2" type="ORF">DPMN_160450</name>
</gene>
<feature type="compositionally biased region" description="Acidic residues" evidence="1">
    <location>
        <begin position="213"/>
        <end position="225"/>
    </location>
</feature>
<sequence>MSKKGKGKGKAVKDDEDEKDSLAFKVLTVEQTNSLMGSNVLQMQEQLKEIFSLCNYTIDLTEAATLDYYTAAVYWGVQQKFTAQQLSGFFTVVHMLLGNVKDKHMSLVENMVEFNKLFAGIGIEDVKSTGLDFFDLPSVKSITQYMYSSLFQHYRLFLYMFTHSQAEEIIGTDLEVEVAKSASLPHPPPLEEGVTEEMHSLYIATPPPTPTPEPEEEKPDAAQELEDQVSQSDLFSQLTANDVREVIESVTREMLGSLQTEIGMKLQDKEAQIIQRINKIHRVAE</sequence>
<dbReference type="AlphaFoldDB" id="A0A9D4ENH3"/>
<dbReference type="InterPro" id="IPR032727">
    <property type="entry name" value="CLAMP"/>
</dbReference>
<dbReference type="PANTHER" id="PTHR28457:SF3">
    <property type="entry name" value="CILIARY-ASSOCIATED CALCIUM-BINDING COILED-COIL PROTEIN 1"/>
    <property type="match status" value="1"/>
</dbReference>
<evidence type="ECO:0000256" key="1">
    <source>
        <dbReference type="SAM" id="MobiDB-lite"/>
    </source>
</evidence>
<reference evidence="2" key="1">
    <citation type="journal article" date="2019" name="bioRxiv">
        <title>The Genome of the Zebra Mussel, Dreissena polymorpha: A Resource for Invasive Species Research.</title>
        <authorList>
            <person name="McCartney M.A."/>
            <person name="Auch B."/>
            <person name="Kono T."/>
            <person name="Mallez S."/>
            <person name="Zhang Y."/>
            <person name="Obille A."/>
            <person name="Becker A."/>
            <person name="Abrahante J.E."/>
            <person name="Garbe J."/>
            <person name="Badalamenti J.P."/>
            <person name="Herman A."/>
            <person name="Mangelson H."/>
            <person name="Liachko I."/>
            <person name="Sullivan S."/>
            <person name="Sone E.D."/>
            <person name="Koren S."/>
            <person name="Silverstein K.A.T."/>
            <person name="Beckman K.B."/>
            <person name="Gohl D.M."/>
        </authorList>
    </citation>
    <scope>NUCLEOTIDE SEQUENCE</scope>
    <source>
        <strain evidence="2">Duluth1</strain>
        <tissue evidence="2">Whole animal</tissue>
    </source>
</reference>
<accession>A0A9D4ENH3</accession>
<dbReference type="Pfam" id="PF14769">
    <property type="entry name" value="CLAMP"/>
    <property type="match status" value="1"/>
</dbReference>
<evidence type="ECO:0000313" key="2">
    <source>
        <dbReference type="EMBL" id="KAH3782533.1"/>
    </source>
</evidence>
<dbReference type="EMBL" id="JAIWYP010000008">
    <property type="protein sequence ID" value="KAH3782533.1"/>
    <property type="molecule type" value="Genomic_DNA"/>
</dbReference>
<dbReference type="PANTHER" id="PTHR28457">
    <property type="entry name" value="COILED-COIL DOMAIN-CONTAINING PROTEIN 189"/>
    <property type="match status" value="1"/>
</dbReference>
<comment type="caution">
    <text evidence="2">The sequence shown here is derived from an EMBL/GenBank/DDBJ whole genome shotgun (WGS) entry which is preliminary data.</text>
</comment>
<dbReference type="OrthoDB" id="2126027at2759"/>
<keyword evidence="3" id="KW-1185">Reference proteome</keyword>